<proteinExistence type="predicted"/>
<comment type="caution">
    <text evidence="2">The sequence shown here is derived from an EMBL/GenBank/DDBJ whole genome shotgun (WGS) entry which is preliminary data.</text>
</comment>
<evidence type="ECO:0000313" key="2">
    <source>
        <dbReference type="EMBL" id="HIX74316.1"/>
    </source>
</evidence>
<gene>
    <name evidence="2" type="ORF">H9977_04685</name>
</gene>
<sequence>MNIKILFMSTFCCAFTPFVASLAQERPHDEALFSEILKDKDPKAIARERTDEMNHLLALSDKQYKKVYKLFLKEEKKRSENSMEPEAFHGNRPPMDQMPGEPPRGKGGPRPEFAGEMPPPPPHPEGISPKEREKTEKKLRKILSDEQYAKWDESRKSLDRPHDPEPFPPTE</sequence>
<reference evidence="2" key="2">
    <citation type="submission" date="2021-04" db="EMBL/GenBank/DDBJ databases">
        <authorList>
            <person name="Gilroy R."/>
        </authorList>
    </citation>
    <scope>NUCLEOTIDE SEQUENCE</scope>
    <source>
        <strain evidence="2">ChiGjej6B6-14162</strain>
    </source>
</reference>
<protein>
    <recommendedName>
        <fullName evidence="4">DUF4890 domain-containing protein</fullName>
    </recommendedName>
</protein>
<feature type="compositionally biased region" description="Basic and acidic residues" evidence="1">
    <location>
        <begin position="128"/>
        <end position="165"/>
    </location>
</feature>
<feature type="compositionally biased region" description="Basic and acidic residues" evidence="1">
    <location>
        <begin position="75"/>
        <end position="89"/>
    </location>
</feature>
<reference evidence="2" key="1">
    <citation type="journal article" date="2021" name="PeerJ">
        <title>Extensive microbial diversity within the chicken gut microbiome revealed by metagenomics and culture.</title>
        <authorList>
            <person name="Gilroy R."/>
            <person name="Ravi A."/>
            <person name="Getino M."/>
            <person name="Pursley I."/>
            <person name="Horton D.L."/>
            <person name="Alikhan N.F."/>
            <person name="Baker D."/>
            <person name="Gharbi K."/>
            <person name="Hall N."/>
            <person name="Watson M."/>
            <person name="Adriaenssens E.M."/>
            <person name="Foster-Nyarko E."/>
            <person name="Jarju S."/>
            <person name="Secka A."/>
            <person name="Antonio M."/>
            <person name="Oren A."/>
            <person name="Chaudhuri R.R."/>
            <person name="La Ragione R."/>
            <person name="Hildebrand F."/>
            <person name="Pallen M.J."/>
        </authorList>
    </citation>
    <scope>NUCLEOTIDE SEQUENCE</scope>
    <source>
        <strain evidence="2">ChiGjej6B6-14162</strain>
    </source>
</reference>
<evidence type="ECO:0000313" key="3">
    <source>
        <dbReference type="Proteomes" id="UP000886740"/>
    </source>
</evidence>
<evidence type="ECO:0008006" key="4">
    <source>
        <dbReference type="Google" id="ProtNLM"/>
    </source>
</evidence>
<accession>A0A9D1X850</accession>
<organism evidence="2 3">
    <name type="scientific">Candidatus Parabacteroides intestinipullorum</name>
    <dbReference type="NCBI Taxonomy" id="2838723"/>
    <lineage>
        <taxon>Bacteria</taxon>
        <taxon>Pseudomonadati</taxon>
        <taxon>Bacteroidota</taxon>
        <taxon>Bacteroidia</taxon>
        <taxon>Bacteroidales</taxon>
        <taxon>Tannerellaceae</taxon>
        <taxon>Parabacteroides</taxon>
    </lineage>
</organism>
<name>A0A9D1X850_9BACT</name>
<feature type="region of interest" description="Disordered" evidence="1">
    <location>
        <begin position="75"/>
        <end position="171"/>
    </location>
</feature>
<dbReference type="EMBL" id="DXEL01000036">
    <property type="protein sequence ID" value="HIX74316.1"/>
    <property type="molecule type" value="Genomic_DNA"/>
</dbReference>
<evidence type="ECO:0000256" key="1">
    <source>
        <dbReference type="SAM" id="MobiDB-lite"/>
    </source>
</evidence>
<dbReference type="Proteomes" id="UP000886740">
    <property type="component" value="Unassembled WGS sequence"/>
</dbReference>
<dbReference type="AlphaFoldDB" id="A0A9D1X850"/>